<protein>
    <recommendedName>
        <fullName evidence="3">SRPBCC family protein</fullName>
    </recommendedName>
</protein>
<dbReference type="PANTHER" id="PTHR39332:SF7">
    <property type="entry name" value="SRPBCC FAMILY PROTEIN"/>
    <property type="match status" value="1"/>
</dbReference>
<proteinExistence type="predicted"/>
<dbReference type="PATRIC" id="fig|1245471.3.peg.2773"/>
<sequence>MSKAEASIQLRASADQVWQLIGGFDSLPDWLPAIPESHLSEGGRVRNLKTADGAVIVERLLQFSEAERRYSYSILQGPAPVRDYRATLSVSAEGSTTRVEWSGTFTPDGVSEAEAQQLFASIYRDGLAALKQTLGE</sequence>
<keyword evidence="2" id="KW-1185">Reference proteome</keyword>
<reference evidence="1 2" key="1">
    <citation type="journal article" date="2013" name="Genome Announc.">
        <title>Complete Genome Sequence of the Carbazole Degrader Pseudomonas resinovorans Strain CA10 (NBRC 106553).</title>
        <authorList>
            <person name="Shintani M."/>
            <person name="Hosoyama A."/>
            <person name="Ohji S."/>
            <person name="Tsuchikane K."/>
            <person name="Takarada H."/>
            <person name="Yamazoe A."/>
            <person name="Fujita N."/>
            <person name="Nojiri H."/>
        </authorList>
    </citation>
    <scope>NUCLEOTIDE SEQUENCE [LARGE SCALE GENOMIC DNA]</scope>
    <source>
        <strain evidence="1 2">NBRC 106553</strain>
    </source>
</reference>
<dbReference type="AlphaFoldDB" id="S6ARE3"/>
<evidence type="ECO:0000313" key="2">
    <source>
        <dbReference type="Proteomes" id="UP000015503"/>
    </source>
</evidence>
<dbReference type="SUPFAM" id="SSF55961">
    <property type="entry name" value="Bet v1-like"/>
    <property type="match status" value="1"/>
</dbReference>
<dbReference type="STRING" id="1245471.PCA10_27360"/>
<gene>
    <name evidence="1" type="ORF">PCA10_27360</name>
</gene>
<dbReference type="InterPro" id="IPR023393">
    <property type="entry name" value="START-like_dom_sf"/>
</dbReference>
<dbReference type="Gene3D" id="3.30.530.20">
    <property type="match status" value="1"/>
</dbReference>
<dbReference type="eggNOG" id="COG3832">
    <property type="taxonomic scope" value="Bacteria"/>
</dbReference>
<evidence type="ECO:0000313" key="1">
    <source>
        <dbReference type="EMBL" id="BAN48468.1"/>
    </source>
</evidence>
<name>S6ARE3_METRE</name>
<dbReference type="Proteomes" id="UP000015503">
    <property type="component" value="Chromosome"/>
</dbReference>
<dbReference type="InterPro" id="IPR019587">
    <property type="entry name" value="Polyketide_cyclase/dehydratase"/>
</dbReference>
<dbReference type="PANTHER" id="PTHR39332">
    <property type="entry name" value="BLL4707 PROTEIN"/>
    <property type="match status" value="1"/>
</dbReference>
<dbReference type="HOGENOM" id="CLU_106645_1_1_6"/>
<organism evidence="1 2">
    <name type="scientific">Metapseudomonas resinovorans NBRC 106553</name>
    <dbReference type="NCBI Taxonomy" id="1245471"/>
    <lineage>
        <taxon>Bacteria</taxon>
        <taxon>Pseudomonadati</taxon>
        <taxon>Pseudomonadota</taxon>
        <taxon>Gammaproteobacteria</taxon>
        <taxon>Pseudomonadales</taxon>
        <taxon>Pseudomonadaceae</taxon>
        <taxon>Metapseudomonas</taxon>
    </lineage>
</organism>
<dbReference type="CDD" id="cd07821">
    <property type="entry name" value="PYR_PYL_RCAR_like"/>
    <property type="match status" value="1"/>
</dbReference>
<dbReference type="Pfam" id="PF10604">
    <property type="entry name" value="Polyketide_cyc2"/>
    <property type="match status" value="1"/>
</dbReference>
<dbReference type="OrthoDB" id="1364128at2"/>
<accession>S6ARE3</accession>
<dbReference type="KEGG" id="pre:PCA10_27360"/>
<evidence type="ECO:0008006" key="3">
    <source>
        <dbReference type="Google" id="ProtNLM"/>
    </source>
</evidence>
<dbReference type="EMBL" id="AP013068">
    <property type="protein sequence ID" value="BAN48468.1"/>
    <property type="molecule type" value="Genomic_DNA"/>
</dbReference>
<dbReference type="RefSeq" id="WP_016492662.1">
    <property type="nucleotide sequence ID" value="NC_021499.1"/>
</dbReference>